<comment type="caution">
    <text evidence="1">The sequence shown here is derived from an EMBL/GenBank/DDBJ whole genome shotgun (WGS) entry which is preliminary data.</text>
</comment>
<proteinExistence type="predicted"/>
<sequence length="122" mass="12890">MAADKTDKKGAEGDPGRLVRPFAIGVDGAPATAQFDLLTRVVARRPPGPDDHLRPERESLLRLAALPQTVAELAALVGLPLSVAKLLIADMIENRDLALCTPSPSAPGDDVLHMLLEGLRAL</sequence>
<dbReference type="Proteomes" id="UP001596956">
    <property type="component" value="Unassembled WGS sequence"/>
</dbReference>
<evidence type="ECO:0000313" key="1">
    <source>
        <dbReference type="EMBL" id="MFD0802118.1"/>
    </source>
</evidence>
<reference evidence="2" key="1">
    <citation type="journal article" date="2019" name="Int. J. Syst. Evol. Microbiol.">
        <title>The Global Catalogue of Microorganisms (GCM) 10K type strain sequencing project: providing services to taxonomists for standard genome sequencing and annotation.</title>
        <authorList>
            <consortium name="The Broad Institute Genomics Platform"/>
            <consortium name="The Broad Institute Genome Sequencing Center for Infectious Disease"/>
            <person name="Wu L."/>
            <person name="Ma J."/>
        </authorList>
    </citation>
    <scope>NUCLEOTIDE SEQUENCE [LARGE SCALE GENOMIC DNA]</scope>
    <source>
        <strain evidence="2">CCUG 63369</strain>
    </source>
</reference>
<keyword evidence="2" id="KW-1185">Reference proteome</keyword>
<accession>A0ABW3BFW7</accession>
<organism evidence="1 2">
    <name type="scientific">Streptomonospora algeriensis</name>
    <dbReference type="NCBI Taxonomy" id="995084"/>
    <lineage>
        <taxon>Bacteria</taxon>
        <taxon>Bacillati</taxon>
        <taxon>Actinomycetota</taxon>
        <taxon>Actinomycetes</taxon>
        <taxon>Streptosporangiales</taxon>
        <taxon>Nocardiopsidaceae</taxon>
        <taxon>Streptomonospora</taxon>
    </lineage>
</organism>
<dbReference type="EMBL" id="JBHTHR010000376">
    <property type="protein sequence ID" value="MFD0802118.1"/>
    <property type="molecule type" value="Genomic_DNA"/>
</dbReference>
<name>A0ABW3BFW7_9ACTN</name>
<dbReference type="PANTHER" id="PTHR36221:SF1">
    <property type="entry name" value="DUF742 DOMAIN-CONTAINING PROTEIN"/>
    <property type="match status" value="1"/>
</dbReference>
<gene>
    <name evidence="1" type="ORF">ACFQZU_12450</name>
</gene>
<protein>
    <submittedName>
        <fullName evidence="1">DUF742 domain-containing protein</fullName>
    </submittedName>
</protein>
<dbReference type="InterPro" id="IPR007995">
    <property type="entry name" value="DUF742"/>
</dbReference>
<dbReference type="PANTHER" id="PTHR36221">
    <property type="entry name" value="DUF742 DOMAIN-CONTAINING PROTEIN"/>
    <property type="match status" value="1"/>
</dbReference>
<dbReference type="Pfam" id="PF05331">
    <property type="entry name" value="DUF742"/>
    <property type="match status" value="1"/>
</dbReference>
<evidence type="ECO:0000313" key="2">
    <source>
        <dbReference type="Proteomes" id="UP001596956"/>
    </source>
</evidence>